<dbReference type="EMBL" id="CP051298">
    <property type="protein sequence ID" value="QKD46145.1"/>
    <property type="molecule type" value="Genomic_DNA"/>
</dbReference>
<sequence>MTQHRRRRFTMALCAALAAFGLGTAHASDAFPSRPIRIIVPYPAGGVVDALARVVGDKLSGKYGQPVIVENRPGAGGNIGTEYVAKSAADGYTLLMASPSFAVARLFQKSIGWDPVRDFKGIACFGAIPNVIVVPPQVPAKTLPEFLALTKGGKSPQTYASSGIGTSSFLAGELLVQTARVPLTHVPYKGQPEAFTDLLAGRVDMMPMSTSLALPQIQSGKLRPLAVTTLQRAQALPDVPTVAEAAKLPGYEVATWLGLLAPGKTPQPVLNQLSQDVAAVLALPDVKAKFRDLAIEGQPMKGTDFDRFVASEVETWTRVVQQAGITPN</sequence>
<feature type="chain" id="PRO_5032498077" evidence="2">
    <location>
        <begin position="28"/>
        <end position="328"/>
    </location>
</feature>
<evidence type="ECO:0000256" key="1">
    <source>
        <dbReference type="ARBA" id="ARBA00006987"/>
    </source>
</evidence>
<dbReference type="Gene3D" id="3.40.190.10">
    <property type="entry name" value="Periplasmic binding protein-like II"/>
    <property type="match status" value="1"/>
</dbReference>
<evidence type="ECO:0000313" key="4">
    <source>
        <dbReference type="Proteomes" id="UP000500755"/>
    </source>
</evidence>
<evidence type="ECO:0000256" key="2">
    <source>
        <dbReference type="SAM" id="SignalP"/>
    </source>
</evidence>
<dbReference type="PIRSF" id="PIRSF017082">
    <property type="entry name" value="YflP"/>
    <property type="match status" value="1"/>
</dbReference>
<dbReference type="PANTHER" id="PTHR42928:SF5">
    <property type="entry name" value="BLR1237 PROTEIN"/>
    <property type="match status" value="1"/>
</dbReference>
<name>A0A858ZYU1_9BURK</name>
<evidence type="ECO:0000313" key="3">
    <source>
        <dbReference type="EMBL" id="QKD46145.1"/>
    </source>
</evidence>
<dbReference type="PROSITE" id="PS51318">
    <property type="entry name" value="TAT"/>
    <property type="match status" value="1"/>
</dbReference>
<proteinExistence type="inferred from homology"/>
<dbReference type="PANTHER" id="PTHR42928">
    <property type="entry name" value="TRICARBOXYLATE-BINDING PROTEIN"/>
    <property type="match status" value="1"/>
</dbReference>
<reference evidence="3 4" key="1">
    <citation type="submission" date="2020-05" db="EMBL/GenBank/DDBJ databases">
        <title>Complete genome sequence of Alicycliphilus denitrificans DP3.</title>
        <authorList>
            <person name="Chen X."/>
        </authorList>
    </citation>
    <scope>NUCLEOTIDE SEQUENCE [LARGE SCALE GENOMIC DNA]</scope>
    <source>
        <strain evidence="3 4">DP3</strain>
    </source>
</reference>
<dbReference type="SUPFAM" id="SSF53850">
    <property type="entry name" value="Periplasmic binding protein-like II"/>
    <property type="match status" value="1"/>
</dbReference>
<dbReference type="InterPro" id="IPR042100">
    <property type="entry name" value="Bug_dom1"/>
</dbReference>
<dbReference type="RefSeq" id="WP_013521087.1">
    <property type="nucleotide sequence ID" value="NZ_CP051298.1"/>
</dbReference>
<dbReference type="InterPro" id="IPR005064">
    <property type="entry name" value="BUG"/>
</dbReference>
<dbReference type="Proteomes" id="UP000500755">
    <property type="component" value="Chromosome"/>
</dbReference>
<feature type="signal peptide" evidence="2">
    <location>
        <begin position="1"/>
        <end position="27"/>
    </location>
</feature>
<keyword evidence="2" id="KW-0732">Signal</keyword>
<protein>
    <submittedName>
        <fullName evidence="3">Tripartite tricarboxylate transporter substrate binding protein</fullName>
    </submittedName>
</protein>
<dbReference type="Pfam" id="PF03401">
    <property type="entry name" value="TctC"/>
    <property type="match status" value="1"/>
</dbReference>
<dbReference type="CDD" id="cd13578">
    <property type="entry name" value="PBP2_Bug27"/>
    <property type="match status" value="1"/>
</dbReference>
<comment type="similarity">
    <text evidence="1">Belongs to the UPF0065 (bug) family.</text>
</comment>
<dbReference type="AlphaFoldDB" id="A0A858ZYU1"/>
<gene>
    <name evidence="3" type="ORF">HF896_22140</name>
</gene>
<dbReference type="Gene3D" id="3.40.190.150">
    <property type="entry name" value="Bordetella uptake gene, domain 1"/>
    <property type="match status" value="1"/>
</dbReference>
<accession>A0A858ZYU1</accession>
<organism evidence="3 4">
    <name type="scientific">Alicycliphilus denitrificans</name>
    <dbReference type="NCBI Taxonomy" id="179636"/>
    <lineage>
        <taxon>Bacteria</taxon>
        <taxon>Pseudomonadati</taxon>
        <taxon>Pseudomonadota</taxon>
        <taxon>Betaproteobacteria</taxon>
        <taxon>Burkholderiales</taxon>
        <taxon>Comamonadaceae</taxon>
        <taxon>Alicycliphilus</taxon>
    </lineage>
</organism>
<dbReference type="InterPro" id="IPR006311">
    <property type="entry name" value="TAT_signal"/>
</dbReference>